<evidence type="ECO:0000256" key="15">
    <source>
        <dbReference type="ARBA" id="ARBA00022989"/>
    </source>
</evidence>
<evidence type="ECO:0000256" key="6">
    <source>
        <dbReference type="ARBA" id="ARBA00022448"/>
    </source>
</evidence>
<evidence type="ECO:0000256" key="19">
    <source>
        <dbReference type="PROSITE-ProRule" id="PRU00175"/>
    </source>
</evidence>
<dbReference type="OMA" id="YCDVVQL"/>
<evidence type="ECO:0000256" key="18">
    <source>
        <dbReference type="ARBA" id="ARBA00045271"/>
    </source>
</evidence>
<name>A0A3Q0RBH4_AMPCI</name>
<dbReference type="PROSITE" id="PS00518">
    <property type="entry name" value="ZF_RING_1"/>
    <property type="match status" value="1"/>
</dbReference>
<keyword evidence="8" id="KW-0808">Transferase</keyword>
<keyword evidence="13" id="KW-0862">Zinc</keyword>
<dbReference type="GO" id="GO:0008270">
    <property type="term" value="F:zinc ion binding"/>
    <property type="evidence" value="ECO:0007669"/>
    <property type="project" value="UniProtKB-KW"/>
</dbReference>
<evidence type="ECO:0000259" key="20">
    <source>
        <dbReference type="PROSITE" id="PS50089"/>
    </source>
</evidence>
<evidence type="ECO:0000256" key="11">
    <source>
        <dbReference type="ARBA" id="ARBA00022771"/>
    </source>
</evidence>
<protein>
    <recommendedName>
        <fullName evidence="5">RING-type E3 ubiquitin transferase</fullName>
        <ecNumber evidence="5">2.3.2.27</ecNumber>
    </recommendedName>
</protein>
<evidence type="ECO:0000256" key="5">
    <source>
        <dbReference type="ARBA" id="ARBA00012483"/>
    </source>
</evidence>
<dbReference type="AlphaFoldDB" id="A0A3Q0RBH4"/>
<keyword evidence="12" id="KW-0833">Ubl conjugation pathway</keyword>
<organism evidence="21 22">
    <name type="scientific">Amphilophus citrinellus</name>
    <name type="common">Midas cichlid</name>
    <name type="synonym">Cichlasoma citrinellum</name>
    <dbReference type="NCBI Taxonomy" id="61819"/>
    <lineage>
        <taxon>Eukaryota</taxon>
        <taxon>Metazoa</taxon>
        <taxon>Chordata</taxon>
        <taxon>Craniata</taxon>
        <taxon>Vertebrata</taxon>
        <taxon>Euteleostomi</taxon>
        <taxon>Actinopterygii</taxon>
        <taxon>Neopterygii</taxon>
        <taxon>Teleostei</taxon>
        <taxon>Neoteleostei</taxon>
        <taxon>Acanthomorphata</taxon>
        <taxon>Ovalentaria</taxon>
        <taxon>Cichlomorphae</taxon>
        <taxon>Cichliformes</taxon>
        <taxon>Cichlidae</taxon>
        <taxon>New World cichlids</taxon>
        <taxon>Cichlasomatinae</taxon>
        <taxon>Heroini</taxon>
        <taxon>Amphilophus</taxon>
    </lineage>
</organism>
<dbReference type="PROSITE" id="PS50089">
    <property type="entry name" value="ZF_RING_2"/>
    <property type="match status" value="1"/>
</dbReference>
<evidence type="ECO:0000256" key="13">
    <source>
        <dbReference type="ARBA" id="ARBA00022833"/>
    </source>
</evidence>
<evidence type="ECO:0000256" key="10">
    <source>
        <dbReference type="ARBA" id="ARBA00022723"/>
    </source>
</evidence>
<dbReference type="InterPro" id="IPR013083">
    <property type="entry name" value="Znf_RING/FYVE/PHD"/>
</dbReference>
<dbReference type="InterPro" id="IPR001841">
    <property type="entry name" value="Znf_RING"/>
</dbReference>
<comment type="subcellular location">
    <subcellularLocation>
        <location evidence="2">Peroxisome membrane</location>
        <topology evidence="2">Multi-pass membrane protein</topology>
    </subcellularLocation>
</comment>
<dbReference type="GO" id="GO:0061630">
    <property type="term" value="F:ubiquitin protein ligase activity"/>
    <property type="evidence" value="ECO:0007669"/>
    <property type="project" value="UniProtKB-EC"/>
</dbReference>
<dbReference type="FunFam" id="3.30.40.10:FF:000332">
    <property type="entry name" value="Peroxisome biogenesis factor 10"/>
    <property type="match status" value="1"/>
</dbReference>
<keyword evidence="15" id="KW-1133">Transmembrane helix</keyword>
<evidence type="ECO:0000256" key="12">
    <source>
        <dbReference type="ARBA" id="ARBA00022786"/>
    </source>
</evidence>
<keyword evidence="17" id="KW-0576">Peroxisome</keyword>
<dbReference type="InterPro" id="IPR006845">
    <property type="entry name" value="Pex_N"/>
</dbReference>
<evidence type="ECO:0000256" key="2">
    <source>
        <dbReference type="ARBA" id="ARBA00004585"/>
    </source>
</evidence>
<evidence type="ECO:0000313" key="22">
    <source>
        <dbReference type="Proteomes" id="UP000261340"/>
    </source>
</evidence>
<keyword evidence="7" id="KW-0962">Peroxisome biogenesis</keyword>
<feature type="domain" description="RING-type" evidence="20">
    <location>
        <begin position="265"/>
        <end position="303"/>
    </location>
</feature>
<comment type="catalytic activity">
    <reaction evidence="1">
        <text>S-ubiquitinyl-[E2 ubiquitin-conjugating enzyme]-L-cysteine + [acceptor protein]-L-lysine = [E2 ubiquitin-conjugating enzyme]-L-cysteine + N(6)-ubiquitinyl-[acceptor protein]-L-lysine.</text>
        <dbReference type="EC" id="2.3.2.27"/>
    </reaction>
</comment>
<evidence type="ECO:0000256" key="8">
    <source>
        <dbReference type="ARBA" id="ARBA00022679"/>
    </source>
</evidence>
<evidence type="ECO:0000313" key="21">
    <source>
        <dbReference type="Ensembl" id="ENSACIP00000009509.1"/>
    </source>
</evidence>
<comment type="function">
    <text evidence="18">E3 ubiquitin-protein ligase component of a retrotranslocation channel required for peroxisome organization by mediating export of the PEX5 receptor from peroxisomes to the cytosol, thereby promoting PEX5 recycling. The retrotranslocation channel is composed of PEX2, PEX10 and PEX12; each subunit contributing transmembrane segments that coassemble into an open channel that specifically allows the passage of PEX5 through the peroxisomal membrane. PEX10 also regulates PEX5 recycling by acting as a E3 ubiquitin-protein ligase. When PEX5 recycling is compromised, PEX10 catalyzes polyubiquitination of PEX5 during its passage through the retrotranslocation channel, leading to its degradation.</text>
</comment>
<reference evidence="21" key="2">
    <citation type="submission" date="2025-09" db="UniProtKB">
        <authorList>
            <consortium name="Ensembl"/>
        </authorList>
    </citation>
    <scope>IDENTIFICATION</scope>
</reference>
<dbReference type="GeneTree" id="ENSGT00510000048446"/>
<dbReference type="STRING" id="61819.ENSACIP00000009509"/>
<keyword evidence="9" id="KW-0812">Transmembrane</keyword>
<evidence type="ECO:0000256" key="7">
    <source>
        <dbReference type="ARBA" id="ARBA00022593"/>
    </source>
</evidence>
<dbReference type="Gene3D" id="3.30.40.10">
    <property type="entry name" value="Zinc/RING finger domain, C3HC4 (zinc finger)"/>
    <property type="match status" value="1"/>
</dbReference>
<dbReference type="SMART" id="SM00184">
    <property type="entry name" value="RING"/>
    <property type="match status" value="1"/>
</dbReference>
<dbReference type="SUPFAM" id="SSF57850">
    <property type="entry name" value="RING/U-box"/>
    <property type="match status" value="1"/>
</dbReference>
<accession>A0A3Q0RBH4</accession>
<sequence length="318" mass="36987">MFLAPANQSQLIRSSQKDEYYRATLRNNANDAFQALVGSKRWLDWRKEIELLSDLTYYGLTTFLGYQSLGEEYVNIVQVDPTKRQIPSQARRGIFVLCHTFFPYLINKLLVCLENELEGGQESHSRQQVGSGPWSLEAWLRRWVQKIVALLSEPQRRACLPAVFVIQQSLTLLHRLHAALFYINGSFYHLSKRAAGISYMRVVGLNSDDGTIGSSYRLLGVMSLLQLLITVCLQLNNFRQRQRARQEWKLYRNLRQTSSPRAARCILCLEERRHSTSTPCGHLFCWECITEWCNTKAECPLCREKFQPHRLVYLRNYS</sequence>
<comment type="similarity">
    <text evidence="4">Belongs to the pex2/pex10/pex12 family.</text>
</comment>
<evidence type="ECO:0000256" key="3">
    <source>
        <dbReference type="ARBA" id="ARBA00004906"/>
    </source>
</evidence>
<proteinExistence type="inferred from homology"/>
<evidence type="ECO:0000256" key="14">
    <source>
        <dbReference type="ARBA" id="ARBA00022927"/>
    </source>
</evidence>
<dbReference type="Proteomes" id="UP000261340">
    <property type="component" value="Unplaced"/>
</dbReference>
<dbReference type="Pfam" id="PF04757">
    <property type="entry name" value="Pex2_Pex12"/>
    <property type="match status" value="1"/>
</dbReference>
<dbReference type="Pfam" id="PF13639">
    <property type="entry name" value="zf-RING_2"/>
    <property type="match status" value="1"/>
</dbReference>
<keyword evidence="10" id="KW-0479">Metal-binding</keyword>
<dbReference type="GO" id="GO:0016558">
    <property type="term" value="P:protein import into peroxisome matrix"/>
    <property type="evidence" value="ECO:0007669"/>
    <property type="project" value="InterPro"/>
</dbReference>
<evidence type="ECO:0000256" key="4">
    <source>
        <dbReference type="ARBA" id="ARBA00008704"/>
    </source>
</evidence>
<keyword evidence="16" id="KW-0472">Membrane</keyword>
<reference evidence="21" key="1">
    <citation type="submission" date="2025-08" db="UniProtKB">
        <authorList>
            <consortium name="Ensembl"/>
        </authorList>
    </citation>
    <scope>IDENTIFICATION</scope>
</reference>
<dbReference type="InterPro" id="IPR025654">
    <property type="entry name" value="PEX2/10"/>
</dbReference>
<evidence type="ECO:0000256" key="16">
    <source>
        <dbReference type="ARBA" id="ARBA00023136"/>
    </source>
</evidence>
<dbReference type="EC" id="2.3.2.27" evidence="5"/>
<dbReference type="Ensembl" id="ENSACIT00000009793.1">
    <property type="protein sequence ID" value="ENSACIP00000009509.1"/>
    <property type="gene ID" value="ENSACIG00000007429.1"/>
</dbReference>
<keyword evidence="6" id="KW-0813">Transport</keyword>
<evidence type="ECO:0000256" key="17">
    <source>
        <dbReference type="ARBA" id="ARBA00023140"/>
    </source>
</evidence>
<dbReference type="PANTHER" id="PTHR23350">
    <property type="entry name" value="PEROXISOME ASSEMBLY PROTEIN 10"/>
    <property type="match status" value="1"/>
</dbReference>
<dbReference type="GO" id="GO:0005778">
    <property type="term" value="C:peroxisomal membrane"/>
    <property type="evidence" value="ECO:0007669"/>
    <property type="project" value="UniProtKB-SubCell"/>
</dbReference>
<dbReference type="InterPro" id="IPR017907">
    <property type="entry name" value="Znf_RING_CS"/>
</dbReference>
<keyword evidence="22" id="KW-1185">Reference proteome</keyword>
<evidence type="ECO:0000256" key="1">
    <source>
        <dbReference type="ARBA" id="ARBA00000900"/>
    </source>
</evidence>
<dbReference type="CDD" id="cd16527">
    <property type="entry name" value="RING-HC_PEX10"/>
    <property type="match status" value="1"/>
</dbReference>
<dbReference type="PANTHER" id="PTHR23350:SF0">
    <property type="entry name" value="PEROXISOME BIOGENESIS FACTOR 10"/>
    <property type="match status" value="1"/>
</dbReference>
<evidence type="ECO:0000256" key="9">
    <source>
        <dbReference type="ARBA" id="ARBA00022692"/>
    </source>
</evidence>
<keyword evidence="11 19" id="KW-0863">Zinc-finger</keyword>
<comment type="pathway">
    <text evidence="3">Protein modification; protein ubiquitination.</text>
</comment>
<keyword evidence="14" id="KW-0653">Protein transport</keyword>